<name>A0A4R2B9Y9_9BACI</name>
<comment type="similarity">
    <text evidence="3">Belongs to the UreF family.</text>
</comment>
<gene>
    <name evidence="3" type="primary">ureF</name>
    <name evidence="4" type="ORF">EV146_111226</name>
</gene>
<evidence type="ECO:0000313" key="4">
    <source>
        <dbReference type="EMBL" id="TCN22384.1"/>
    </source>
</evidence>
<dbReference type="PIRSF" id="PIRSF009467">
    <property type="entry name" value="Ureas_acces_UreF"/>
    <property type="match status" value="1"/>
</dbReference>
<keyword evidence="1 3" id="KW-0996">Nickel insertion</keyword>
<accession>A0A4R2B9Y9</accession>
<protein>
    <recommendedName>
        <fullName evidence="3">Urease accessory protein UreF</fullName>
    </recommendedName>
</protein>
<dbReference type="Pfam" id="PF01730">
    <property type="entry name" value="UreF"/>
    <property type="match status" value="1"/>
</dbReference>
<dbReference type="PANTHER" id="PTHR33620">
    <property type="entry name" value="UREASE ACCESSORY PROTEIN F"/>
    <property type="match status" value="1"/>
</dbReference>
<comment type="subcellular location">
    <subcellularLocation>
        <location evidence="3">Cytoplasm</location>
    </subcellularLocation>
</comment>
<organism evidence="4 5">
    <name type="scientific">Mesobacillus foraminis</name>
    <dbReference type="NCBI Taxonomy" id="279826"/>
    <lineage>
        <taxon>Bacteria</taxon>
        <taxon>Bacillati</taxon>
        <taxon>Bacillota</taxon>
        <taxon>Bacilli</taxon>
        <taxon>Bacillales</taxon>
        <taxon>Bacillaceae</taxon>
        <taxon>Mesobacillus</taxon>
    </lineage>
</organism>
<dbReference type="GO" id="GO:0016151">
    <property type="term" value="F:nickel cation binding"/>
    <property type="evidence" value="ECO:0007669"/>
    <property type="project" value="UniProtKB-UniRule"/>
</dbReference>
<dbReference type="EMBL" id="SLVV01000011">
    <property type="protein sequence ID" value="TCN22384.1"/>
    <property type="molecule type" value="Genomic_DNA"/>
</dbReference>
<proteinExistence type="inferred from homology"/>
<comment type="function">
    <text evidence="3">Required for maturation of urease via the functional incorporation of the urease nickel metallocenter.</text>
</comment>
<keyword evidence="3" id="KW-0963">Cytoplasm</keyword>
<evidence type="ECO:0000256" key="3">
    <source>
        <dbReference type="HAMAP-Rule" id="MF_01385"/>
    </source>
</evidence>
<dbReference type="HAMAP" id="MF_01385">
    <property type="entry name" value="UreF"/>
    <property type="match status" value="1"/>
</dbReference>
<dbReference type="Proteomes" id="UP000295689">
    <property type="component" value="Unassembled WGS sequence"/>
</dbReference>
<dbReference type="PANTHER" id="PTHR33620:SF1">
    <property type="entry name" value="UREASE ACCESSORY PROTEIN F"/>
    <property type="match status" value="1"/>
</dbReference>
<comment type="caution">
    <text evidence="4">The sequence shown here is derived from an EMBL/GenBank/DDBJ whole genome shotgun (WGS) entry which is preliminary data.</text>
</comment>
<keyword evidence="2 3" id="KW-0143">Chaperone</keyword>
<evidence type="ECO:0000256" key="1">
    <source>
        <dbReference type="ARBA" id="ARBA00022988"/>
    </source>
</evidence>
<dbReference type="AlphaFoldDB" id="A0A4R2B9Y9"/>
<keyword evidence="5" id="KW-1185">Reference proteome</keyword>
<dbReference type="InterPro" id="IPR002639">
    <property type="entry name" value="UreF"/>
</dbReference>
<evidence type="ECO:0000313" key="5">
    <source>
        <dbReference type="Proteomes" id="UP000295689"/>
    </source>
</evidence>
<dbReference type="Gene3D" id="1.10.4190.10">
    <property type="entry name" value="Urease accessory protein UreF"/>
    <property type="match status" value="1"/>
</dbReference>
<comment type="subunit">
    <text evidence="3">UreD, UreF and UreG form a complex that acts as a GTP-hydrolysis-dependent molecular chaperone, activating the urease apoprotein by helping to assemble the nickel containing metallocenter of UreC. The UreE protein probably delivers the nickel.</text>
</comment>
<reference evidence="4 5" key="1">
    <citation type="journal article" date="2015" name="Stand. Genomic Sci.">
        <title>Genomic Encyclopedia of Bacterial and Archaeal Type Strains, Phase III: the genomes of soil and plant-associated and newly described type strains.</title>
        <authorList>
            <person name="Whitman W.B."/>
            <person name="Woyke T."/>
            <person name="Klenk H.P."/>
            <person name="Zhou Y."/>
            <person name="Lilburn T.G."/>
            <person name="Beck B.J."/>
            <person name="De Vos P."/>
            <person name="Vandamme P."/>
            <person name="Eisen J.A."/>
            <person name="Garrity G."/>
            <person name="Hugenholtz P."/>
            <person name="Kyrpides N.C."/>
        </authorList>
    </citation>
    <scope>NUCLEOTIDE SEQUENCE [LARGE SCALE GENOMIC DNA]</scope>
    <source>
        <strain evidence="4 5">CV53</strain>
    </source>
</reference>
<evidence type="ECO:0000256" key="2">
    <source>
        <dbReference type="ARBA" id="ARBA00023186"/>
    </source>
</evidence>
<sequence>MATAMINALFPLLQLCDSNFPSGAFSHSFGLETYIQEQNITGRDSFAEALSIFIRKQLVYTDGLACRLAFESLEAGEDASLEELDRLLYVSCLAEESRMGNKRIGERMAKLCSELYPSSALSNYVARIKAKQAYGQPAIVFALVAYHLNVSKETAIGAYLYANVSSLIQNAVRGIPLGQTDGQKILVGIQPLIGKAVDQILQLTIEDFGAVSPGLEIAQMRHERLHVRLFMS</sequence>
<dbReference type="GO" id="GO:0005737">
    <property type="term" value="C:cytoplasm"/>
    <property type="evidence" value="ECO:0007669"/>
    <property type="project" value="UniProtKB-SubCell"/>
</dbReference>
<dbReference type="InterPro" id="IPR038277">
    <property type="entry name" value="UreF_sf"/>
</dbReference>